<keyword evidence="3" id="KW-1185">Reference proteome</keyword>
<dbReference type="EMBL" id="CP133615">
    <property type="protein sequence ID" value="WMV25471.1"/>
    <property type="molecule type" value="Genomic_DNA"/>
</dbReference>
<evidence type="ECO:0000313" key="3">
    <source>
        <dbReference type="Proteomes" id="UP001234989"/>
    </source>
</evidence>
<evidence type="ECO:0000256" key="1">
    <source>
        <dbReference type="SAM" id="MobiDB-lite"/>
    </source>
</evidence>
<reference evidence="2" key="1">
    <citation type="submission" date="2023-08" db="EMBL/GenBank/DDBJ databases">
        <title>A de novo genome assembly of Solanum verrucosum Schlechtendal, a Mexican diploid species geographically isolated from the other diploid A-genome species in potato relatives.</title>
        <authorList>
            <person name="Hosaka K."/>
        </authorList>
    </citation>
    <scope>NUCLEOTIDE SEQUENCE</scope>
    <source>
        <tissue evidence="2">Young leaves</tissue>
    </source>
</reference>
<proteinExistence type="predicted"/>
<sequence length="50" mass="5926">MKRGERRKKRDMPSPEEQNQVGKRKEQSVDRQVVPRCSIRSPKVTDLEEC</sequence>
<accession>A0AAF0QLG8</accession>
<dbReference type="AlphaFoldDB" id="A0AAF0QLG8"/>
<gene>
    <name evidence="2" type="ORF">MTR67_018856</name>
</gene>
<evidence type="ECO:0000313" key="2">
    <source>
        <dbReference type="EMBL" id="WMV25471.1"/>
    </source>
</evidence>
<protein>
    <submittedName>
        <fullName evidence="2">Uncharacterized protein</fullName>
    </submittedName>
</protein>
<feature type="compositionally biased region" description="Basic residues" evidence="1">
    <location>
        <begin position="1"/>
        <end position="10"/>
    </location>
</feature>
<name>A0AAF0QLG8_SOLVR</name>
<dbReference type="Proteomes" id="UP001234989">
    <property type="component" value="Chromosome 4"/>
</dbReference>
<feature type="region of interest" description="Disordered" evidence="1">
    <location>
        <begin position="1"/>
        <end position="50"/>
    </location>
</feature>
<organism evidence="2 3">
    <name type="scientific">Solanum verrucosum</name>
    <dbReference type="NCBI Taxonomy" id="315347"/>
    <lineage>
        <taxon>Eukaryota</taxon>
        <taxon>Viridiplantae</taxon>
        <taxon>Streptophyta</taxon>
        <taxon>Embryophyta</taxon>
        <taxon>Tracheophyta</taxon>
        <taxon>Spermatophyta</taxon>
        <taxon>Magnoliopsida</taxon>
        <taxon>eudicotyledons</taxon>
        <taxon>Gunneridae</taxon>
        <taxon>Pentapetalae</taxon>
        <taxon>asterids</taxon>
        <taxon>lamiids</taxon>
        <taxon>Solanales</taxon>
        <taxon>Solanaceae</taxon>
        <taxon>Solanoideae</taxon>
        <taxon>Solaneae</taxon>
        <taxon>Solanum</taxon>
    </lineage>
</organism>